<dbReference type="InterPro" id="IPR050929">
    <property type="entry name" value="PFKA"/>
</dbReference>
<comment type="similarity">
    <text evidence="6">Belongs to the phosphofructokinase type A (PFKA) family.</text>
</comment>
<dbReference type="UniPathway" id="UPA00109">
    <property type="reaction ID" value="UER00182"/>
</dbReference>
<dbReference type="PANTHER" id="PTHR45770">
    <property type="entry name" value="ATP-DEPENDENT 6-PHOSPHOFRUCTOKINASE 1"/>
    <property type="match status" value="1"/>
</dbReference>
<accession>A0A315ZUP1</accession>
<keyword evidence="5" id="KW-0460">Magnesium</keyword>
<dbReference type="InterPro" id="IPR022953">
    <property type="entry name" value="ATP_PFK"/>
</dbReference>
<dbReference type="GO" id="GO:0006002">
    <property type="term" value="P:fructose 6-phosphate metabolic process"/>
    <property type="evidence" value="ECO:0007669"/>
    <property type="project" value="InterPro"/>
</dbReference>
<evidence type="ECO:0000313" key="9">
    <source>
        <dbReference type="Proteomes" id="UP000254051"/>
    </source>
</evidence>
<keyword evidence="9" id="KW-1185">Reference proteome</keyword>
<dbReference type="GO" id="GO:0046872">
    <property type="term" value="F:metal ion binding"/>
    <property type="evidence" value="ECO:0007669"/>
    <property type="project" value="UniProtKB-KW"/>
</dbReference>
<reference evidence="9" key="1">
    <citation type="submission" date="2017-07" db="EMBL/GenBank/DDBJ databases">
        <authorList>
            <person name="Varghese N."/>
            <person name="Submissions S."/>
        </authorList>
    </citation>
    <scope>NUCLEOTIDE SEQUENCE [LARGE SCALE GENOMIC DNA]</scope>
    <source>
        <strain evidence="9">NLAE-zl-C134</strain>
    </source>
</reference>
<dbReference type="InterPro" id="IPR035966">
    <property type="entry name" value="PKF_sf"/>
</dbReference>
<protein>
    <submittedName>
        <fullName evidence="8">6-phosphofructokinase 1</fullName>
    </submittedName>
</protein>
<keyword evidence="3" id="KW-0479">Metal-binding</keyword>
<dbReference type="InterPro" id="IPR000023">
    <property type="entry name" value="Phosphofructokinase_dom"/>
</dbReference>
<evidence type="ECO:0000256" key="3">
    <source>
        <dbReference type="ARBA" id="ARBA00022723"/>
    </source>
</evidence>
<comment type="cofactor">
    <cofactor evidence="1">
        <name>Mg(2+)</name>
        <dbReference type="ChEBI" id="CHEBI:18420"/>
    </cofactor>
</comment>
<dbReference type="AlphaFoldDB" id="A0A315ZUP1"/>
<dbReference type="GO" id="GO:0003872">
    <property type="term" value="F:6-phosphofructokinase activity"/>
    <property type="evidence" value="ECO:0007669"/>
    <property type="project" value="InterPro"/>
</dbReference>
<dbReference type="Gene3D" id="3.40.50.450">
    <property type="match status" value="1"/>
</dbReference>
<keyword evidence="4 8" id="KW-0418">Kinase</keyword>
<dbReference type="EMBL" id="UHJJ01000011">
    <property type="protein sequence ID" value="SUQ15314.1"/>
    <property type="molecule type" value="Genomic_DNA"/>
</dbReference>
<evidence type="ECO:0000313" key="8">
    <source>
        <dbReference type="EMBL" id="SUQ15314.1"/>
    </source>
</evidence>
<evidence type="ECO:0000256" key="2">
    <source>
        <dbReference type="ARBA" id="ARBA00022679"/>
    </source>
</evidence>
<evidence type="ECO:0000259" key="7">
    <source>
        <dbReference type="Pfam" id="PF00365"/>
    </source>
</evidence>
<dbReference type="Pfam" id="PF00365">
    <property type="entry name" value="PFK"/>
    <property type="match status" value="1"/>
</dbReference>
<dbReference type="PRINTS" id="PR00476">
    <property type="entry name" value="PHFRCTKINASE"/>
</dbReference>
<name>A0A315ZUP1_9FIRM</name>
<evidence type="ECO:0000256" key="4">
    <source>
        <dbReference type="ARBA" id="ARBA00022777"/>
    </source>
</evidence>
<sequence>MKNILVAQSGGPTAAINATVAGVVSAALESSDVDKIYGAQNGVQGVLDETFVDLRDKITSDYDLGLLSHTPAAALGSCRLKLKDLRKDKEQFEKIIEVFRKYDINCFIYIGGNDSMDTVDKLSQYCAINNISGITIVGAPKTIDNDLVGADHCPGFGSAAKYIGTTFSELERDCNVYRTKAVLWMLLDMPILPVLRKYWKMR</sequence>
<evidence type="ECO:0000256" key="5">
    <source>
        <dbReference type="ARBA" id="ARBA00022842"/>
    </source>
</evidence>
<evidence type="ECO:0000256" key="1">
    <source>
        <dbReference type="ARBA" id="ARBA00001946"/>
    </source>
</evidence>
<feature type="domain" description="Phosphofructokinase" evidence="7">
    <location>
        <begin position="3"/>
        <end position="173"/>
    </location>
</feature>
<dbReference type="SUPFAM" id="SSF53784">
    <property type="entry name" value="Phosphofructokinase"/>
    <property type="match status" value="1"/>
</dbReference>
<proteinExistence type="inferred from homology"/>
<gene>
    <name evidence="8" type="ORF">SAMN05216529_11199</name>
</gene>
<keyword evidence="2" id="KW-0808">Transferase</keyword>
<evidence type="ECO:0000256" key="6">
    <source>
        <dbReference type="ARBA" id="ARBA00038478"/>
    </source>
</evidence>
<organism evidence="8 9">
    <name type="scientific">Faecalicatena contorta</name>
    <dbReference type="NCBI Taxonomy" id="39482"/>
    <lineage>
        <taxon>Bacteria</taxon>
        <taxon>Bacillati</taxon>
        <taxon>Bacillota</taxon>
        <taxon>Clostridia</taxon>
        <taxon>Lachnospirales</taxon>
        <taxon>Lachnospiraceae</taxon>
        <taxon>Faecalicatena</taxon>
    </lineage>
</organism>
<dbReference type="Proteomes" id="UP000254051">
    <property type="component" value="Unassembled WGS sequence"/>
</dbReference>